<feature type="compositionally biased region" description="Basic and acidic residues" evidence="1">
    <location>
        <begin position="62"/>
        <end position="71"/>
    </location>
</feature>
<sequence>MNGYENQVPAFLTFRVTPQEGPIAAFAEQEAWQARKRYPEILGVGVPEFFHAGECETGGWELPEHSSDTRRAPGTPWRLGCGAGGRRAGRYTPRDSLAAWLRVMAPFTLKLDDASRAVYAEAADRLDDKRRNALSVAERPLGASPPRCSAWTGPRRAVASARPPSARSSGARLPSRPDRVGSGRAARVDEGPVARLRGCRDKPVRTERPSEDSMFSGAHAIFYSTDADADRAFIRDVLGFPGVDAGQGWLIFRLPPAELAVHPTTGEPKHELYLMCDDITAQVEEFAAKGIELTRPISDQPWGRLAAVRLPSGGELAFYEPRHPVAHSL</sequence>
<dbReference type="PROSITE" id="PS51819">
    <property type="entry name" value="VOC"/>
    <property type="match status" value="1"/>
</dbReference>
<dbReference type="EMBL" id="CP109019">
    <property type="protein sequence ID" value="WUT81685.1"/>
    <property type="molecule type" value="Genomic_DNA"/>
</dbReference>
<dbReference type="RefSeq" id="WP_329396202.1">
    <property type="nucleotide sequence ID" value="NZ_CP109019.1"/>
</dbReference>
<accession>A0ABZ1XDT3</accession>
<evidence type="ECO:0000259" key="2">
    <source>
        <dbReference type="PROSITE" id="PS51819"/>
    </source>
</evidence>
<evidence type="ECO:0000313" key="4">
    <source>
        <dbReference type="Proteomes" id="UP001432060"/>
    </source>
</evidence>
<proteinExistence type="predicted"/>
<organism evidence="3 4">
    <name type="scientific">Streptomyces melanogenes</name>
    <dbReference type="NCBI Taxonomy" id="67326"/>
    <lineage>
        <taxon>Bacteria</taxon>
        <taxon>Bacillati</taxon>
        <taxon>Actinomycetota</taxon>
        <taxon>Actinomycetes</taxon>
        <taxon>Kitasatosporales</taxon>
        <taxon>Streptomycetaceae</taxon>
        <taxon>Streptomyces</taxon>
    </lineage>
</organism>
<feature type="compositionally biased region" description="Low complexity" evidence="1">
    <location>
        <begin position="154"/>
        <end position="174"/>
    </location>
</feature>
<dbReference type="InterPro" id="IPR045998">
    <property type="entry name" value="DUF5954"/>
</dbReference>
<feature type="region of interest" description="Disordered" evidence="1">
    <location>
        <begin position="137"/>
        <end position="187"/>
    </location>
</feature>
<reference evidence="3" key="1">
    <citation type="submission" date="2022-10" db="EMBL/GenBank/DDBJ databases">
        <title>The complete genomes of actinobacterial strains from the NBC collection.</title>
        <authorList>
            <person name="Joergensen T.S."/>
            <person name="Alvarez Arevalo M."/>
            <person name="Sterndorff E.B."/>
            <person name="Faurdal D."/>
            <person name="Vuksanovic O."/>
            <person name="Mourched A.-S."/>
            <person name="Charusanti P."/>
            <person name="Shaw S."/>
            <person name="Blin K."/>
            <person name="Weber T."/>
        </authorList>
    </citation>
    <scope>NUCLEOTIDE SEQUENCE</scope>
    <source>
        <strain evidence="3">NBC_00668</strain>
    </source>
</reference>
<dbReference type="SUPFAM" id="SSF54593">
    <property type="entry name" value="Glyoxalase/Bleomycin resistance protein/Dihydroxybiphenyl dioxygenase"/>
    <property type="match status" value="1"/>
</dbReference>
<evidence type="ECO:0000256" key="1">
    <source>
        <dbReference type="SAM" id="MobiDB-lite"/>
    </source>
</evidence>
<dbReference type="InterPro" id="IPR029068">
    <property type="entry name" value="Glyas_Bleomycin-R_OHBP_Dase"/>
</dbReference>
<feature type="region of interest" description="Disordered" evidence="1">
    <location>
        <begin position="60"/>
        <end position="81"/>
    </location>
</feature>
<evidence type="ECO:0000313" key="3">
    <source>
        <dbReference type="EMBL" id="WUT81685.1"/>
    </source>
</evidence>
<gene>
    <name evidence="3" type="ORF">OG515_05410</name>
</gene>
<dbReference type="Proteomes" id="UP001432060">
    <property type="component" value="Chromosome"/>
</dbReference>
<keyword evidence="4" id="KW-1185">Reference proteome</keyword>
<dbReference type="InterPro" id="IPR037523">
    <property type="entry name" value="VOC_core"/>
</dbReference>
<name>A0ABZ1XDT3_9ACTN</name>
<feature type="domain" description="VOC" evidence="2">
    <location>
        <begin position="216"/>
        <end position="321"/>
    </location>
</feature>
<protein>
    <submittedName>
        <fullName evidence="3">DUF5954 family protein</fullName>
    </submittedName>
</protein>
<dbReference type="Gene3D" id="3.10.180.10">
    <property type="entry name" value="2,3-Dihydroxybiphenyl 1,2-Dioxygenase, domain 1"/>
    <property type="match status" value="1"/>
</dbReference>
<feature type="compositionally biased region" description="Basic and acidic residues" evidence="1">
    <location>
        <begin position="175"/>
        <end position="187"/>
    </location>
</feature>
<dbReference type="Pfam" id="PF19379">
    <property type="entry name" value="DUF5954"/>
    <property type="match status" value="2"/>
</dbReference>